<dbReference type="PANTHER" id="PTHR45832">
    <property type="entry name" value="SERINE/THREONINE-PROTEIN KINASE SAMKA-RELATED-RELATED"/>
    <property type="match status" value="1"/>
</dbReference>
<dbReference type="InterPro" id="IPR011009">
    <property type="entry name" value="Kinase-like_dom_sf"/>
</dbReference>
<evidence type="ECO:0000256" key="4">
    <source>
        <dbReference type="ARBA" id="ARBA00022840"/>
    </source>
</evidence>
<sequence length="133" mass="14432">MSFQVAIKKMSLRGQNGERAVNEILVLKDKKNPNIVSSLDSFLVDEDLWLVMEYMDGGTLQDVVRQTRMAEGEMAAVSRECLQGLDFLHSNRVIHRDLKSSNILLATDGSVKLGGCSWSGTALPGCGCGAASQ</sequence>
<evidence type="ECO:0000313" key="7">
    <source>
        <dbReference type="Proteomes" id="UP000694553"/>
    </source>
</evidence>
<dbReference type="PANTHER" id="PTHR45832:SF22">
    <property type="entry name" value="SERINE_THREONINE-PROTEIN KINASE SAMKA-RELATED"/>
    <property type="match status" value="1"/>
</dbReference>
<keyword evidence="7" id="KW-1185">Reference proteome</keyword>
<dbReference type="Ensembl" id="ENSCMUT00000037692.1">
    <property type="protein sequence ID" value="ENSCMUP00000032045.1"/>
    <property type="gene ID" value="ENSCMUG00000019810.1"/>
</dbReference>
<comment type="similarity">
    <text evidence="1">Belongs to the protein kinase superfamily. STE Ser/Thr protein kinase family. STE20 subfamily.</text>
</comment>
<dbReference type="GO" id="GO:0004674">
    <property type="term" value="F:protein serine/threonine kinase activity"/>
    <property type="evidence" value="ECO:0007669"/>
    <property type="project" value="UniProtKB-EC"/>
</dbReference>
<evidence type="ECO:0000256" key="1">
    <source>
        <dbReference type="ARBA" id="ARBA00008874"/>
    </source>
</evidence>
<dbReference type="SMART" id="SM00220">
    <property type="entry name" value="S_TKc"/>
    <property type="match status" value="1"/>
</dbReference>
<dbReference type="GO" id="GO:0005524">
    <property type="term" value="F:ATP binding"/>
    <property type="evidence" value="ECO:0007669"/>
    <property type="project" value="UniProtKB-KW"/>
</dbReference>
<dbReference type="EC" id="2.7.11.1" evidence="2"/>
<reference evidence="6" key="3">
    <citation type="submission" date="2025-09" db="UniProtKB">
        <authorList>
            <consortium name="Ensembl"/>
        </authorList>
    </citation>
    <scope>IDENTIFICATION</scope>
</reference>
<dbReference type="InterPro" id="IPR051931">
    <property type="entry name" value="PAK3-like"/>
</dbReference>
<dbReference type="Pfam" id="PF00069">
    <property type="entry name" value="Pkinase"/>
    <property type="match status" value="1"/>
</dbReference>
<organism evidence="6 7">
    <name type="scientific">Corvus moneduloides</name>
    <name type="common">New Caledonian crow</name>
    <dbReference type="NCBI Taxonomy" id="1196302"/>
    <lineage>
        <taxon>Eukaryota</taxon>
        <taxon>Metazoa</taxon>
        <taxon>Chordata</taxon>
        <taxon>Craniata</taxon>
        <taxon>Vertebrata</taxon>
        <taxon>Euteleostomi</taxon>
        <taxon>Archelosauria</taxon>
        <taxon>Archosauria</taxon>
        <taxon>Dinosauria</taxon>
        <taxon>Saurischia</taxon>
        <taxon>Theropoda</taxon>
        <taxon>Coelurosauria</taxon>
        <taxon>Aves</taxon>
        <taxon>Neognathae</taxon>
        <taxon>Neoaves</taxon>
        <taxon>Telluraves</taxon>
        <taxon>Australaves</taxon>
        <taxon>Passeriformes</taxon>
        <taxon>Corvoidea</taxon>
        <taxon>Corvidae</taxon>
        <taxon>Corvus</taxon>
    </lineage>
</organism>
<reference evidence="6" key="2">
    <citation type="submission" date="2025-08" db="UniProtKB">
        <authorList>
            <consortium name="Ensembl"/>
        </authorList>
    </citation>
    <scope>IDENTIFICATION</scope>
</reference>
<dbReference type="OMA" id="MAKQANS"/>
<protein>
    <recommendedName>
        <fullName evidence="2">non-specific serine/threonine protein kinase</fullName>
        <ecNumber evidence="2">2.7.11.1</ecNumber>
    </recommendedName>
</protein>
<dbReference type="PROSITE" id="PS00108">
    <property type="entry name" value="PROTEIN_KINASE_ST"/>
    <property type="match status" value="1"/>
</dbReference>
<dbReference type="InterPro" id="IPR000719">
    <property type="entry name" value="Prot_kinase_dom"/>
</dbReference>
<dbReference type="Gene3D" id="1.10.510.10">
    <property type="entry name" value="Transferase(Phosphotransferase) domain 1"/>
    <property type="match status" value="1"/>
</dbReference>
<dbReference type="Proteomes" id="UP000694553">
    <property type="component" value="Unassembled WGS sequence"/>
</dbReference>
<evidence type="ECO:0000259" key="5">
    <source>
        <dbReference type="PROSITE" id="PS50011"/>
    </source>
</evidence>
<dbReference type="PROSITE" id="PS50011">
    <property type="entry name" value="PROTEIN_KINASE_DOM"/>
    <property type="match status" value="1"/>
</dbReference>
<dbReference type="InterPro" id="IPR008271">
    <property type="entry name" value="Ser/Thr_kinase_AS"/>
</dbReference>
<keyword evidence="3" id="KW-0547">Nucleotide-binding</keyword>
<dbReference type="SUPFAM" id="SSF56112">
    <property type="entry name" value="Protein kinase-like (PK-like)"/>
    <property type="match status" value="1"/>
</dbReference>
<keyword evidence="4" id="KW-0067">ATP-binding</keyword>
<proteinExistence type="inferred from homology"/>
<dbReference type="Gene3D" id="3.30.200.20">
    <property type="entry name" value="Phosphorylase Kinase, domain 1"/>
    <property type="match status" value="1"/>
</dbReference>
<reference evidence="7" key="1">
    <citation type="submission" date="2019-10" db="EMBL/GenBank/DDBJ databases">
        <title>Corvus moneduloides (New Caledonian crow) genome, bCorMon1, primary haplotype.</title>
        <authorList>
            <person name="Rutz C."/>
            <person name="Fungtammasan C."/>
            <person name="Mountcastle J."/>
            <person name="Formenti G."/>
            <person name="Chow W."/>
            <person name="Howe K."/>
            <person name="Steele M.P."/>
            <person name="Fernandes J."/>
            <person name="Gilbert M.T.P."/>
            <person name="Fedrigo O."/>
            <person name="Jarvis E.D."/>
            <person name="Gemmell N."/>
        </authorList>
    </citation>
    <scope>NUCLEOTIDE SEQUENCE [LARGE SCALE GENOMIC DNA]</scope>
</reference>
<evidence type="ECO:0000256" key="2">
    <source>
        <dbReference type="ARBA" id="ARBA00012513"/>
    </source>
</evidence>
<evidence type="ECO:0000256" key="3">
    <source>
        <dbReference type="ARBA" id="ARBA00022741"/>
    </source>
</evidence>
<gene>
    <name evidence="6" type="primary">LOC116439028</name>
</gene>
<dbReference type="AlphaFoldDB" id="A0A8U7NLE0"/>
<feature type="domain" description="Protein kinase" evidence="5">
    <location>
        <begin position="1"/>
        <end position="133"/>
    </location>
</feature>
<accession>A0A8U7NLE0</accession>
<name>A0A8U7NLE0_CORMO</name>
<evidence type="ECO:0000313" key="6">
    <source>
        <dbReference type="Ensembl" id="ENSCMUP00000032045.1"/>
    </source>
</evidence>